<dbReference type="PANTHER" id="PTHR46103:SF1">
    <property type="entry name" value="RRNA METHYLTRANSFERASE 1, MITOCHONDRIAL"/>
    <property type="match status" value="1"/>
</dbReference>
<keyword evidence="12" id="KW-1185">Reference proteome</keyword>
<dbReference type="Pfam" id="PF08032">
    <property type="entry name" value="SpoU_sub_bind"/>
    <property type="match status" value="1"/>
</dbReference>
<gene>
    <name evidence="13" type="primary">LOC115740656</name>
</gene>
<evidence type="ECO:0000313" key="13">
    <source>
        <dbReference type="RefSeq" id="XP_030530051.1"/>
    </source>
</evidence>
<evidence type="ECO:0000256" key="10">
    <source>
        <dbReference type="SAM" id="MobiDB-lite"/>
    </source>
</evidence>
<dbReference type="Proteomes" id="UP000827889">
    <property type="component" value="Chromosome 4"/>
</dbReference>
<dbReference type="Gene3D" id="3.30.1330.30">
    <property type="match status" value="1"/>
</dbReference>
<dbReference type="InterPro" id="IPR029026">
    <property type="entry name" value="tRNA_m1G_MTases_N"/>
</dbReference>
<evidence type="ECO:0000256" key="5">
    <source>
        <dbReference type="ARBA" id="ARBA00022679"/>
    </source>
</evidence>
<protein>
    <recommendedName>
        <fullName evidence="9">rRNA methyltransferase 1, mitochondrial</fullName>
    </recommendedName>
</protein>
<dbReference type="FunFam" id="3.40.1280.10:FF:000032">
    <property type="entry name" value="rRNA methyltransferase 1, mitochondrial"/>
    <property type="match status" value="1"/>
</dbReference>
<feature type="compositionally biased region" description="Basic and acidic residues" evidence="10">
    <location>
        <begin position="215"/>
        <end position="228"/>
    </location>
</feature>
<organism evidence="12 13">
    <name type="scientific">Rhodamnia argentea</name>
    <dbReference type="NCBI Taxonomy" id="178133"/>
    <lineage>
        <taxon>Eukaryota</taxon>
        <taxon>Viridiplantae</taxon>
        <taxon>Streptophyta</taxon>
        <taxon>Embryophyta</taxon>
        <taxon>Tracheophyta</taxon>
        <taxon>Spermatophyta</taxon>
        <taxon>Magnoliopsida</taxon>
        <taxon>eudicotyledons</taxon>
        <taxon>Gunneridae</taxon>
        <taxon>Pentapetalae</taxon>
        <taxon>rosids</taxon>
        <taxon>malvids</taxon>
        <taxon>Myrtales</taxon>
        <taxon>Myrtaceae</taxon>
        <taxon>Myrtoideae</taxon>
        <taxon>Myrteae</taxon>
        <taxon>Australasian group</taxon>
        <taxon>Rhodamnia</taxon>
    </lineage>
</organism>
<evidence type="ECO:0000256" key="4">
    <source>
        <dbReference type="ARBA" id="ARBA00022603"/>
    </source>
</evidence>
<evidence type="ECO:0000256" key="1">
    <source>
        <dbReference type="ARBA" id="ARBA00004173"/>
    </source>
</evidence>
<keyword evidence="3" id="KW-0698">rRNA processing</keyword>
<dbReference type="NCBIfam" id="TIGR00186">
    <property type="entry name" value="rRNA_methyl_3"/>
    <property type="match status" value="1"/>
</dbReference>
<dbReference type="CDD" id="cd18105">
    <property type="entry name" value="SpoU-like_MRM1"/>
    <property type="match status" value="1"/>
</dbReference>
<dbReference type="InterPro" id="IPR047182">
    <property type="entry name" value="MRM1"/>
</dbReference>
<evidence type="ECO:0000313" key="12">
    <source>
        <dbReference type="Proteomes" id="UP000827889"/>
    </source>
</evidence>
<dbReference type="OrthoDB" id="270651at2759"/>
<evidence type="ECO:0000256" key="3">
    <source>
        <dbReference type="ARBA" id="ARBA00022552"/>
    </source>
</evidence>
<evidence type="ECO:0000259" key="11">
    <source>
        <dbReference type="SMART" id="SM00967"/>
    </source>
</evidence>
<dbReference type="InterPro" id="IPR029064">
    <property type="entry name" value="Ribosomal_eL30-like_sf"/>
</dbReference>
<evidence type="ECO:0000256" key="9">
    <source>
        <dbReference type="ARBA" id="ARBA00034881"/>
    </source>
</evidence>
<reference evidence="13" key="1">
    <citation type="submission" date="2025-08" db="UniProtKB">
        <authorList>
            <consortium name="RefSeq"/>
        </authorList>
    </citation>
    <scope>IDENTIFICATION</scope>
    <source>
        <tissue evidence="13">Leaf</tissue>
    </source>
</reference>
<evidence type="ECO:0000256" key="6">
    <source>
        <dbReference type="ARBA" id="ARBA00022691"/>
    </source>
</evidence>
<dbReference type="SUPFAM" id="SSF55315">
    <property type="entry name" value="L30e-like"/>
    <property type="match status" value="1"/>
</dbReference>
<accession>A0A8B8P5M5</accession>
<dbReference type="GO" id="GO:0005739">
    <property type="term" value="C:mitochondrion"/>
    <property type="evidence" value="ECO:0007669"/>
    <property type="project" value="UniProtKB-SubCell"/>
</dbReference>
<dbReference type="InterPro" id="IPR004441">
    <property type="entry name" value="rRNA_MeTrfase_TrmH"/>
</dbReference>
<keyword evidence="8" id="KW-0496">Mitochondrion</keyword>
<dbReference type="SUPFAM" id="SSF75217">
    <property type="entry name" value="alpha/beta knot"/>
    <property type="match status" value="1"/>
</dbReference>
<dbReference type="InterPro" id="IPR029028">
    <property type="entry name" value="Alpha/beta_knot_MTases"/>
</dbReference>
<evidence type="ECO:0000256" key="8">
    <source>
        <dbReference type="ARBA" id="ARBA00023128"/>
    </source>
</evidence>
<dbReference type="SMART" id="SM00967">
    <property type="entry name" value="SpoU_sub_bind"/>
    <property type="match status" value="1"/>
</dbReference>
<dbReference type="PANTHER" id="PTHR46103">
    <property type="entry name" value="RRNA METHYLTRANSFERASE 1, MITOCHONDRIAL"/>
    <property type="match status" value="1"/>
</dbReference>
<dbReference type="Gene3D" id="3.40.1280.10">
    <property type="match status" value="1"/>
</dbReference>
<keyword evidence="4" id="KW-0489">Methyltransferase</keyword>
<dbReference type="InterPro" id="IPR013123">
    <property type="entry name" value="SpoU_subst-bd"/>
</dbReference>
<dbReference type="GeneID" id="115740656"/>
<feature type="domain" description="RNA 2-O ribose methyltransferase substrate binding" evidence="11">
    <location>
        <begin position="350"/>
        <end position="436"/>
    </location>
</feature>
<evidence type="ECO:0000256" key="2">
    <source>
        <dbReference type="ARBA" id="ARBA00007228"/>
    </source>
</evidence>
<comment type="subcellular location">
    <subcellularLocation>
        <location evidence="1">Mitochondrion</location>
    </subcellularLocation>
</comment>
<dbReference type="InterPro" id="IPR001537">
    <property type="entry name" value="SpoU_MeTrfase"/>
</dbReference>
<dbReference type="Pfam" id="PF00588">
    <property type="entry name" value="SpoU_methylase"/>
    <property type="match status" value="1"/>
</dbReference>
<sequence>MNTGVAKSPAFCVTVRVCLKPTCFNQCPTSCPRNLWCPASLPKPRLNPISTSIAGRSLGFCRRYHEKSCFSKRNGRSAAGSHQELTKAGGFAGPKCVLSGSRVESSIECCSLRKGRNFSSVDSRRDGSGAIGAGEVLPWLATKDTMEVKRAVKVYSRQNGCSSGESTRKLHKGPAILNSRRVGDTSGATRGGKAMPWLASNKTKEVVKKQTSHSSWEESARKLHKEAESSGSSWASTKQFDGKNGSFRMNRADKIAGTDASVSKLADHTWSADDFGKLEEDEDVEDEVDEAETIEDPRWDAIKTRVRGVVDVKPRTENPRRTRWNKQEDWGRKTWKEASESSLPKLVGEGVYGVGPVLAALSAGRREYYTLYVQEGLDLSSNNKKKKDKKGFEKVLRMAGKIGLSIKEASKHDLNMVVDNRPHQGLVLDASPLEMVKVLELDQVSLEDEGSLWVALDEVTDPQNLGAIIRSAYFFGASGVVLCAKNSAPLSGVVSKASAGSLELMELRYCKNMMQFLTSSAENGWRVLGGSVSSRSVPLNDISPGVPTILVLGSEGTGLRPLVERSCTQLIRIPGNISSDVTAGEANNAEEGTETNNSAEEFRSFLAVESLNVSVAAGVLLHHLIGGNSSKEPCVANELTD</sequence>
<dbReference type="GO" id="GO:0009507">
    <property type="term" value="C:chloroplast"/>
    <property type="evidence" value="ECO:0007669"/>
    <property type="project" value="TreeGrafter"/>
</dbReference>
<dbReference type="RefSeq" id="XP_030530051.1">
    <property type="nucleotide sequence ID" value="XM_030674191.2"/>
</dbReference>
<feature type="region of interest" description="Disordered" evidence="10">
    <location>
        <begin position="203"/>
        <end position="245"/>
    </location>
</feature>
<evidence type="ECO:0000256" key="7">
    <source>
        <dbReference type="ARBA" id="ARBA00022946"/>
    </source>
</evidence>
<proteinExistence type="inferred from homology"/>
<dbReference type="KEGG" id="rarg:115740656"/>
<feature type="compositionally biased region" description="Polar residues" evidence="10">
    <location>
        <begin position="229"/>
        <end position="239"/>
    </location>
</feature>
<dbReference type="GO" id="GO:0016435">
    <property type="term" value="F:rRNA (guanine) methyltransferase activity"/>
    <property type="evidence" value="ECO:0007669"/>
    <property type="project" value="TreeGrafter"/>
</dbReference>
<keyword evidence="7" id="KW-0809">Transit peptide</keyword>
<dbReference type="InterPro" id="IPR047261">
    <property type="entry name" value="MRM1_MeTrfase_dom"/>
</dbReference>
<dbReference type="GO" id="GO:0003723">
    <property type="term" value="F:RNA binding"/>
    <property type="evidence" value="ECO:0007669"/>
    <property type="project" value="InterPro"/>
</dbReference>
<comment type="similarity">
    <text evidence="2">Belongs to the class IV-like SAM-binding methyltransferase superfamily. RNA methyltransferase TrmH family.</text>
</comment>
<dbReference type="AlphaFoldDB" id="A0A8B8P5M5"/>
<keyword evidence="5" id="KW-0808">Transferase</keyword>
<name>A0A8B8P5M5_9MYRT</name>
<keyword evidence="6" id="KW-0949">S-adenosyl-L-methionine</keyword>